<comment type="caution">
    <text evidence="3">The sequence shown here is derived from an EMBL/GenBank/DDBJ whole genome shotgun (WGS) entry which is preliminary data.</text>
</comment>
<reference evidence="3 4" key="1">
    <citation type="journal article" date="2014" name="Proc. Natl. Acad. Sci. U.S.A.">
        <title>Trajectory and genomic determinants of fungal-pathogen speciation and host adaptation.</title>
        <authorList>
            <person name="Hu X."/>
            <person name="Xiao G."/>
            <person name="Zheng P."/>
            <person name="Shang Y."/>
            <person name="Su Y."/>
            <person name="Zhang X."/>
            <person name="Liu X."/>
            <person name="Zhan S."/>
            <person name="St Leger R.J."/>
            <person name="Wang C."/>
        </authorList>
    </citation>
    <scope>NUCLEOTIDE SEQUENCE [LARGE SCALE GENOMIC DNA]</scope>
    <source>
        <strain evidence="3 4">ARSEF 1941</strain>
    </source>
</reference>
<evidence type="ECO:0000256" key="2">
    <source>
        <dbReference type="SAM" id="Phobius"/>
    </source>
</evidence>
<keyword evidence="2" id="KW-0472">Membrane</keyword>
<evidence type="ECO:0000313" key="3">
    <source>
        <dbReference type="EMBL" id="KHN94625.1"/>
    </source>
</evidence>
<organism evidence="3 4">
    <name type="scientific">Metarhizium album (strain ARSEF 1941)</name>
    <dbReference type="NCBI Taxonomy" id="1081103"/>
    <lineage>
        <taxon>Eukaryota</taxon>
        <taxon>Fungi</taxon>
        <taxon>Dikarya</taxon>
        <taxon>Ascomycota</taxon>
        <taxon>Pezizomycotina</taxon>
        <taxon>Sordariomycetes</taxon>
        <taxon>Hypocreomycetidae</taxon>
        <taxon>Hypocreales</taxon>
        <taxon>Clavicipitaceae</taxon>
        <taxon>Metarhizium</taxon>
    </lineage>
</organism>
<keyword evidence="2" id="KW-0812">Transmembrane</keyword>
<keyword evidence="2" id="KW-1133">Transmembrane helix</keyword>
<evidence type="ECO:0000313" key="4">
    <source>
        <dbReference type="Proteomes" id="UP000030816"/>
    </source>
</evidence>
<name>A0A0B2WNP4_METAS</name>
<feature type="coiled-coil region" evidence="1">
    <location>
        <begin position="111"/>
        <end position="142"/>
    </location>
</feature>
<keyword evidence="1" id="KW-0175">Coiled coil</keyword>
<dbReference type="Proteomes" id="UP000030816">
    <property type="component" value="Unassembled WGS sequence"/>
</dbReference>
<dbReference type="EMBL" id="AZHE01000032">
    <property type="protein sequence ID" value="KHN94625.1"/>
    <property type="molecule type" value="Genomic_DNA"/>
</dbReference>
<dbReference type="OrthoDB" id="4502894at2759"/>
<dbReference type="HOGENOM" id="CLU_102629_0_0_1"/>
<dbReference type="RefSeq" id="XP_040675691.1">
    <property type="nucleotide sequence ID" value="XM_040826329.1"/>
</dbReference>
<dbReference type="GeneID" id="63741986"/>
<gene>
    <name evidence="3" type="ORF">MAM_07531</name>
</gene>
<feature type="transmembrane region" description="Helical" evidence="2">
    <location>
        <begin position="86"/>
        <end position="108"/>
    </location>
</feature>
<protein>
    <submittedName>
        <fullName evidence="3">Uncharacterized protein</fullName>
    </submittedName>
</protein>
<accession>A0A0B2WNP4</accession>
<evidence type="ECO:0000256" key="1">
    <source>
        <dbReference type="SAM" id="Coils"/>
    </source>
</evidence>
<sequence length="194" mass="21872">MDEPSSAVHAIIHILKSTWSLDWTRPLSYMTAGLTLPLRLAFIPLSYVLAVLAVLLAPAGHILAYLGSWVAAMAALLVSLEPLYTFFSVAAFIGIVAGLLMAVVSAILTSHFNMQDEHDDASRRLQQQQRQQQMQREALSHEKQMYLQQQYLRREPHGLEPDWHWGDPSQPQSRIRRASGLQAEIILEEDDSDE</sequence>
<keyword evidence="4" id="KW-1185">Reference proteome</keyword>
<feature type="transmembrane region" description="Helical" evidence="2">
    <location>
        <begin position="62"/>
        <end position="80"/>
    </location>
</feature>
<proteinExistence type="predicted"/>
<feature type="transmembrane region" description="Helical" evidence="2">
    <location>
        <begin position="36"/>
        <end position="55"/>
    </location>
</feature>
<dbReference type="AlphaFoldDB" id="A0A0B2WNP4"/>